<dbReference type="InterPro" id="IPR045057">
    <property type="entry name" value="Gcn5-rel_NAT"/>
</dbReference>
<dbReference type="EC" id="2.3.1.-" evidence="2"/>
<dbReference type="PANTHER" id="PTHR31435:SF10">
    <property type="entry name" value="BSR4717 PROTEIN"/>
    <property type="match status" value="1"/>
</dbReference>
<keyword evidence="2" id="KW-0808">Transferase</keyword>
<dbReference type="RefSeq" id="WP_398280889.1">
    <property type="nucleotide sequence ID" value="NZ_JBITLV010000004.1"/>
</dbReference>
<gene>
    <name evidence="2" type="ORF">ACIB24_13305</name>
</gene>
<dbReference type="EMBL" id="JBITLV010000004">
    <property type="protein sequence ID" value="MFI7588042.1"/>
    <property type="molecule type" value="Genomic_DNA"/>
</dbReference>
<dbReference type="GO" id="GO:0016746">
    <property type="term" value="F:acyltransferase activity"/>
    <property type="evidence" value="ECO:0007669"/>
    <property type="project" value="UniProtKB-KW"/>
</dbReference>
<organism evidence="2 3">
    <name type="scientific">Spongisporangium articulatum</name>
    <dbReference type="NCBI Taxonomy" id="3362603"/>
    <lineage>
        <taxon>Bacteria</taxon>
        <taxon>Bacillati</taxon>
        <taxon>Actinomycetota</taxon>
        <taxon>Actinomycetes</taxon>
        <taxon>Kineosporiales</taxon>
        <taxon>Kineosporiaceae</taxon>
        <taxon>Spongisporangium</taxon>
    </lineage>
</organism>
<dbReference type="SUPFAM" id="SSF55729">
    <property type="entry name" value="Acyl-CoA N-acyltransferases (Nat)"/>
    <property type="match status" value="1"/>
</dbReference>
<comment type="caution">
    <text evidence="2">The sequence shown here is derived from an EMBL/GenBank/DDBJ whole genome shotgun (WGS) entry which is preliminary data.</text>
</comment>
<dbReference type="Gene3D" id="3.40.630.30">
    <property type="match status" value="1"/>
</dbReference>
<proteinExistence type="predicted"/>
<dbReference type="InterPro" id="IPR031165">
    <property type="entry name" value="GNAT_YJDJ"/>
</dbReference>
<evidence type="ECO:0000313" key="3">
    <source>
        <dbReference type="Proteomes" id="UP001612915"/>
    </source>
</evidence>
<name>A0ABW8ANX0_9ACTN</name>
<keyword evidence="2" id="KW-0012">Acyltransferase</keyword>
<dbReference type="Pfam" id="PF14542">
    <property type="entry name" value="Acetyltransf_CG"/>
    <property type="match status" value="1"/>
</dbReference>
<accession>A0ABW8ANX0</accession>
<evidence type="ECO:0000259" key="1">
    <source>
        <dbReference type="PROSITE" id="PS51729"/>
    </source>
</evidence>
<evidence type="ECO:0000313" key="2">
    <source>
        <dbReference type="EMBL" id="MFI7588042.1"/>
    </source>
</evidence>
<protein>
    <submittedName>
        <fullName evidence="2">GNAT family N-acetyltransferase</fullName>
        <ecNumber evidence="2">2.3.1.-</ecNumber>
    </submittedName>
</protein>
<keyword evidence="3" id="KW-1185">Reference proteome</keyword>
<dbReference type="PANTHER" id="PTHR31435">
    <property type="entry name" value="PROTEIN NATD1"/>
    <property type="match status" value="1"/>
</dbReference>
<feature type="domain" description="N-acetyltransferase" evidence="1">
    <location>
        <begin position="7"/>
        <end position="93"/>
    </location>
</feature>
<dbReference type="PROSITE" id="PS51729">
    <property type="entry name" value="GNAT_YJDJ"/>
    <property type="match status" value="1"/>
</dbReference>
<reference evidence="2 3" key="1">
    <citation type="submission" date="2024-10" db="EMBL/GenBank/DDBJ databases">
        <title>The Natural Products Discovery Center: Release of the First 8490 Sequenced Strains for Exploring Actinobacteria Biosynthetic Diversity.</title>
        <authorList>
            <person name="Kalkreuter E."/>
            <person name="Kautsar S.A."/>
            <person name="Yang D."/>
            <person name="Bader C.D."/>
            <person name="Teijaro C.N."/>
            <person name="Fluegel L."/>
            <person name="Davis C.M."/>
            <person name="Simpson J.R."/>
            <person name="Lauterbach L."/>
            <person name="Steele A.D."/>
            <person name="Gui C."/>
            <person name="Meng S."/>
            <person name="Li G."/>
            <person name="Viehrig K."/>
            <person name="Ye F."/>
            <person name="Su P."/>
            <person name="Kiefer A.F."/>
            <person name="Nichols A."/>
            <person name="Cepeda A.J."/>
            <person name="Yan W."/>
            <person name="Fan B."/>
            <person name="Jiang Y."/>
            <person name="Adhikari A."/>
            <person name="Zheng C.-J."/>
            <person name="Schuster L."/>
            <person name="Cowan T.M."/>
            <person name="Smanski M.J."/>
            <person name="Chevrette M.G."/>
            <person name="De Carvalho L.P.S."/>
            <person name="Shen B."/>
        </authorList>
    </citation>
    <scope>NUCLEOTIDE SEQUENCE [LARGE SCALE GENOMIC DNA]</scope>
    <source>
        <strain evidence="2 3">NPDC049639</strain>
    </source>
</reference>
<dbReference type="Proteomes" id="UP001612915">
    <property type="component" value="Unassembled WGS sequence"/>
</dbReference>
<sequence length="105" mass="11649">MADITVRENPAENRFEITVDGALAGFTAYELRGETYALMHTEIGEEFGGQGLGSTLIRSTLDDLRGRGKQVLPYCPFVRKFMVKNPDYAELVPPSHRSIFGLKVA</sequence>
<dbReference type="InterPro" id="IPR016181">
    <property type="entry name" value="Acyl_CoA_acyltransferase"/>
</dbReference>